<evidence type="ECO:0000313" key="2">
    <source>
        <dbReference type="EMBL" id="WAR02932.1"/>
    </source>
</evidence>
<feature type="region of interest" description="Disordered" evidence="1">
    <location>
        <begin position="205"/>
        <end position="317"/>
    </location>
</feature>
<protein>
    <submittedName>
        <fullName evidence="2">Uncharacterized protein</fullName>
    </submittedName>
</protein>
<feature type="compositionally biased region" description="Basic and acidic residues" evidence="1">
    <location>
        <begin position="405"/>
        <end position="417"/>
    </location>
</feature>
<reference evidence="2" key="1">
    <citation type="submission" date="2022-11" db="EMBL/GenBank/DDBJ databases">
        <title>Centuries of genome instability and evolution in soft-shell clam transmissible cancer (bioRxiv).</title>
        <authorList>
            <person name="Hart S.F.M."/>
            <person name="Yonemitsu M.A."/>
            <person name="Giersch R.M."/>
            <person name="Beal B.F."/>
            <person name="Arriagada G."/>
            <person name="Davis B.W."/>
            <person name="Ostrander E.A."/>
            <person name="Goff S.P."/>
            <person name="Metzger M.J."/>
        </authorList>
    </citation>
    <scope>NUCLEOTIDE SEQUENCE</scope>
    <source>
        <strain evidence="2">MELC-2E11</strain>
        <tissue evidence="2">Siphon/mantle</tissue>
    </source>
</reference>
<name>A0ABY7DYX1_MYAAR</name>
<feature type="compositionally biased region" description="Polar residues" evidence="1">
    <location>
        <begin position="254"/>
        <end position="263"/>
    </location>
</feature>
<feature type="compositionally biased region" description="Basic and acidic residues" evidence="1">
    <location>
        <begin position="1"/>
        <end position="27"/>
    </location>
</feature>
<accession>A0ABY7DYX1</accession>
<evidence type="ECO:0000256" key="1">
    <source>
        <dbReference type="SAM" id="MobiDB-lite"/>
    </source>
</evidence>
<keyword evidence="3" id="KW-1185">Reference proteome</keyword>
<organism evidence="2 3">
    <name type="scientific">Mya arenaria</name>
    <name type="common">Soft-shell clam</name>
    <dbReference type="NCBI Taxonomy" id="6604"/>
    <lineage>
        <taxon>Eukaryota</taxon>
        <taxon>Metazoa</taxon>
        <taxon>Spiralia</taxon>
        <taxon>Lophotrochozoa</taxon>
        <taxon>Mollusca</taxon>
        <taxon>Bivalvia</taxon>
        <taxon>Autobranchia</taxon>
        <taxon>Heteroconchia</taxon>
        <taxon>Euheterodonta</taxon>
        <taxon>Imparidentia</taxon>
        <taxon>Neoheterodontei</taxon>
        <taxon>Myida</taxon>
        <taxon>Myoidea</taxon>
        <taxon>Myidae</taxon>
        <taxon>Mya</taxon>
    </lineage>
</organism>
<feature type="compositionally biased region" description="Basic and acidic residues" evidence="1">
    <location>
        <begin position="438"/>
        <end position="461"/>
    </location>
</feature>
<sequence>MREKNKVLTKKCQEERRREKQEMEQERNCSNSLPGDAMRIRPQSAPIKRPNDIHIDKHQLKGEETPEHVRQQIHMKREIDEENKQAESLHQEPHPPQTKFIYKRPVAGKIKLRMEVRGKSPTPAKNNADKGNKSEDDGETDRGNQARMSYEDWVKKKRELDIELKKHKAAEKQRELAKSDPELERIIPELGKRRVQDKLKMRKRIDTGIKHFDEKANKSFGGGDFDGEAPERPRSAYRLESDRSDSDQPALTVKQLQRPSTAPSRGRVPPSPKRSAKSPRKAIIPQRVDNIMNNEDNTNPYATDGVDGSNPYSIPFTPEKGIPQHLVERQRRIFADVVTKNLDEIEQRALLNAELIREGVSDEDIEKYRKEMKEDITRYSNENNLNYSSEPKKYVLTGGGRFPEKYIEREEEKHQPKITELMYSPRARTDSSDSSSDESMKENVKTAVSEDKIKEDARVDQANEASANNEGSGNVEPPVLSSASNNETVNGIDEEVTAHSHYKTYGNLNELQIDSPRTEPEPDTAKKEDEQLRNDIEKLKEQVEHLHLDKITGLSDHSQVIPDSNEEHNNVQESVTIVADVDPSLVGILKESKRDETFDLKPELHESTEFQHSETGGKDDDENEATSPREDLNGSMKKRVSFNEHTEVFQSFESNSTDTVTPEHEEFDPKAESLDAQSHACADDFENGGKEETNEVVSDEKETIGESTGAVFITNPDEETSA</sequence>
<feature type="compositionally biased region" description="Basic and acidic residues" evidence="1">
    <location>
        <begin position="516"/>
        <end position="534"/>
    </location>
</feature>
<gene>
    <name evidence="2" type="ORF">MAR_009490</name>
</gene>
<feature type="compositionally biased region" description="Basic and acidic residues" evidence="1">
    <location>
        <begin position="591"/>
        <end position="618"/>
    </location>
</feature>
<feature type="compositionally biased region" description="Basic and acidic residues" evidence="1">
    <location>
        <begin position="205"/>
        <end position="217"/>
    </location>
</feature>
<feature type="region of interest" description="Disordered" evidence="1">
    <location>
        <begin position="650"/>
        <end position="722"/>
    </location>
</feature>
<feature type="compositionally biased region" description="Basic and acidic residues" evidence="1">
    <location>
        <begin position="687"/>
        <end position="704"/>
    </location>
</feature>
<feature type="compositionally biased region" description="Basic and acidic residues" evidence="1">
    <location>
        <begin position="661"/>
        <end position="673"/>
    </location>
</feature>
<feature type="compositionally biased region" description="Polar residues" evidence="1">
    <location>
        <begin position="463"/>
        <end position="472"/>
    </location>
</feature>
<evidence type="ECO:0000313" key="3">
    <source>
        <dbReference type="Proteomes" id="UP001164746"/>
    </source>
</evidence>
<feature type="compositionally biased region" description="Polar residues" evidence="1">
    <location>
        <begin position="650"/>
        <end position="660"/>
    </location>
</feature>
<dbReference type="Proteomes" id="UP001164746">
    <property type="component" value="Chromosome 4"/>
</dbReference>
<feature type="compositionally biased region" description="Basic and acidic residues" evidence="1">
    <location>
        <begin position="229"/>
        <end position="246"/>
    </location>
</feature>
<feature type="region of interest" description="Disordered" evidence="1">
    <location>
        <begin position="1"/>
        <end position="152"/>
    </location>
</feature>
<feature type="region of interest" description="Disordered" evidence="1">
    <location>
        <begin position="167"/>
        <end position="186"/>
    </location>
</feature>
<feature type="region of interest" description="Disordered" evidence="1">
    <location>
        <begin position="405"/>
        <end position="534"/>
    </location>
</feature>
<feature type="compositionally biased region" description="Basic and acidic residues" evidence="1">
    <location>
        <begin position="127"/>
        <end position="152"/>
    </location>
</feature>
<proteinExistence type="predicted"/>
<feature type="compositionally biased region" description="Polar residues" evidence="1">
    <location>
        <begin position="291"/>
        <end position="301"/>
    </location>
</feature>
<feature type="region of interest" description="Disordered" evidence="1">
    <location>
        <begin position="591"/>
        <end position="638"/>
    </location>
</feature>
<dbReference type="EMBL" id="CP111015">
    <property type="protein sequence ID" value="WAR02932.1"/>
    <property type="molecule type" value="Genomic_DNA"/>
</dbReference>
<feature type="compositionally biased region" description="Basic and acidic residues" evidence="1">
    <location>
        <begin position="49"/>
        <end position="93"/>
    </location>
</feature>